<evidence type="ECO:0000256" key="1">
    <source>
        <dbReference type="SAM" id="Phobius"/>
    </source>
</evidence>
<feature type="transmembrane region" description="Helical" evidence="1">
    <location>
        <begin position="32"/>
        <end position="51"/>
    </location>
</feature>
<proteinExistence type="predicted"/>
<evidence type="ECO:0000313" key="2">
    <source>
        <dbReference type="EMBL" id="MFC5387664.1"/>
    </source>
</evidence>
<keyword evidence="3" id="KW-1185">Reference proteome</keyword>
<organism evidence="2 3">
    <name type="scientific">Aquamicrobium segne</name>
    <dbReference type="NCBI Taxonomy" id="469547"/>
    <lineage>
        <taxon>Bacteria</taxon>
        <taxon>Pseudomonadati</taxon>
        <taxon>Pseudomonadota</taxon>
        <taxon>Alphaproteobacteria</taxon>
        <taxon>Hyphomicrobiales</taxon>
        <taxon>Phyllobacteriaceae</taxon>
        <taxon>Aquamicrobium</taxon>
    </lineage>
</organism>
<protein>
    <submittedName>
        <fullName evidence="2">Fimbrial protein</fullName>
    </submittedName>
</protein>
<accession>A0ABW0H2U4</accession>
<comment type="caution">
    <text evidence="2">The sequence shown here is derived from an EMBL/GenBank/DDBJ whole genome shotgun (WGS) entry which is preliminary data.</text>
</comment>
<sequence length="129" mass="14198">MPRLEDEDENENEKPLDPSVENVRRKMVRFMGINLGILFFALMVVIAALVYKSWSTQSPVAAPAGDIQTPTGQPVEADIVLPVGARLISQSISGDRISLEAELTDGARVIFIYDLAGQKLIGRFSIRNK</sequence>
<dbReference type="RefSeq" id="WP_378231892.1">
    <property type="nucleotide sequence ID" value="NZ_JBHSLL010000062.1"/>
</dbReference>
<keyword evidence="1" id="KW-0812">Transmembrane</keyword>
<reference evidence="3" key="1">
    <citation type="journal article" date="2019" name="Int. J. Syst. Evol. Microbiol.">
        <title>The Global Catalogue of Microorganisms (GCM) 10K type strain sequencing project: providing services to taxonomists for standard genome sequencing and annotation.</title>
        <authorList>
            <consortium name="The Broad Institute Genomics Platform"/>
            <consortium name="The Broad Institute Genome Sequencing Center for Infectious Disease"/>
            <person name="Wu L."/>
            <person name="Ma J."/>
        </authorList>
    </citation>
    <scope>NUCLEOTIDE SEQUENCE [LARGE SCALE GENOMIC DNA]</scope>
    <source>
        <strain evidence="3">CGMCC 4.1415</strain>
    </source>
</reference>
<evidence type="ECO:0000313" key="3">
    <source>
        <dbReference type="Proteomes" id="UP001596016"/>
    </source>
</evidence>
<name>A0ABW0H2U4_9HYPH</name>
<dbReference type="EMBL" id="JBHSLL010000062">
    <property type="protein sequence ID" value="MFC5387664.1"/>
    <property type="molecule type" value="Genomic_DNA"/>
</dbReference>
<gene>
    <name evidence="2" type="ORF">ACFPLB_17025</name>
</gene>
<keyword evidence="1" id="KW-0472">Membrane</keyword>
<keyword evidence="1" id="KW-1133">Transmembrane helix</keyword>
<dbReference type="Proteomes" id="UP001596016">
    <property type="component" value="Unassembled WGS sequence"/>
</dbReference>